<organism evidence="4 5">
    <name type="scientific">Salmo salar</name>
    <name type="common">Atlantic salmon</name>
    <dbReference type="NCBI Taxonomy" id="8030"/>
    <lineage>
        <taxon>Eukaryota</taxon>
        <taxon>Metazoa</taxon>
        <taxon>Chordata</taxon>
        <taxon>Craniata</taxon>
        <taxon>Vertebrata</taxon>
        <taxon>Euteleostomi</taxon>
        <taxon>Actinopterygii</taxon>
        <taxon>Neopterygii</taxon>
        <taxon>Teleostei</taxon>
        <taxon>Protacanthopterygii</taxon>
        <taxon>Salmoniformes</taxon>
        <taxon>Salmonidae</taxon>
        <taxon>Salmoninae</taxon>
        <taxon>Salmo</taxon>
    </lineage>
</organism>
<feature type="signal peptide" evidence="2">
    <location>
        <begin position="1"/>
        <end position="16"/>
    </location>
</feature>
<evidence type="ECO:0000259" key="3">
    <source>
        <dbReference type="PROSITE" id="PS50835"/>
    </source>
</evidence>
<feature type="transmembrane region" description="Helical" evidence="1">
    <location>
        <begin position="199"/>
        <end position="224"/>
    </location>
</feature>
<gene>
    <name evidence="5" type="primary">LOC106606603</name>
</gene>
<dbReference type="Pfam" id="PF07686">
    <property type="entry name" value="V-set"/>
    <property type="match status" value="1"/>
</dbReference>
<keyword evidence="1" id="KW-0812">Transmembrane</keyword>
<evidence type="ECO:0000256" key="2">
    <source>
        <dbReference type="SAM" id="SignalP"/>
    </source>
</evidence>
<sequence length="262" mass="29878">MCLTLIIWSFFINTISNPPHGGTIVEWWSEYHMWRFLLQEKGSCCFSTMSALCLCCAIFLCLLCCTLAEKGSKGLLVRKQEGDTMTIHCSTSLPDQENLSVYMRLTKEIEVLYFHQGNQKFTLHKRFELRLTPNGKLNKMDITITNLTIEDSGVYWCVYSVYKSPKNEKTEGEGAVLLVVNDEECDQNDASSGLGMPRYLVLVSAVTAGSVLLLSLLILFIWVIPRLKAWRATIRPTPVRTNDVYEDMRTTIRRAHLPQMGY</sequence>
<dbReference type="GeneID" id="106606603"/>
<evidence type="ECO:0000313" key="4">
    <source>
        <dbReference type="Proteomes" id="UP001652741"/>
    </source>
</evidence>
<keyword evidence="1" id="KW-0472">Membrane</keyword>
<dbReference type="InterPro" id="IPR013783">
    <property type="entry name" value="Ig-like_fold"/>
</dbReference>
<dbReference type="InterPro" id="IPR003599">
    <property type="entry name" value="Ig_sub"/>
</dbReference>
<dbReference type="RefSeq" id="XP_045571528.1">
    <property type="nucleotide sequence ID" value="XM_045715572.1"/>
</dbReference>
<evidence type="ECO:0000256" key="1">
    <source>
        <dbReference type="SAM" id="Phobius"/>
    </source>
</evidence>
<feature type="chain" id="PRO_5046922628" evidence="2">
    <location>
        <begin position="17"/>
        <end position="262"/>
    </location>
</feature>
<dbReference type="InterPro" id="IPR039090">
    <property type="entry name" value="CD7"/>
</dbReference>
<dbReference type="InterPro" id="IPR007110">
    <property type="entry name" value="Ig-like_dom"/>
</dbReference>
<dbReference type="Gene3D" id="2.60.40.10">
    <property type="entry name" value="Immunoglobulins"/>
    <property type="match status" value="1"/>
</dbReference>
<dbReference type="Proteomes" id="UP001652741">
    <property type="component" value="Chromosome ssa03"/>
</dbReference>
<dbReference type="InterPro" id="IPR013106">
    <property type="entry name" value="Ig_V-set"/>
</dbReference>
<dbReference type="SMART" id="SM00409">
    <property type="entry name" value="IG"/>
    <property type="match status" value="1"/>
</dbReference>
<dbReference type="PROSITE" id="PS50835">
    <property type="entry name" value="IG_LIKE"/>
    <property type="match status" value="1"/>
</dbReference>
<dbReference type="PANTHER" id="PTHR15343">
    <property type="entry name" value="CD7"/>
    <property type="match status" value="1"/>
</dbReference>
<feature type="domain" description="Ig-like" evidence="3">
    <location>
        <begin position="81"/>
        <end position="157"/>
    </location>
</feature>
<protein>
    <submittedName>
        <fullName evidence="5">Uncharacterized protein isoform X1</fullName>
    </submittedName>
</protein>
<dbReference type="SUPFAM" id="SSF48726">
    <property type="entry name" value="Immunoglobulin"/>
    <property type="match status" value="1"/>
</dbReference>
<dbReference type="InterPro" id="IPR036179">
    <property type="entry name" value="Ig-like_dom_sf"/>
</dbReference>
<evidence type="ECO:0000313" key="5">
    <source>
        <dbReference type="RefSeq" id="XP_045571528.1"/>
    </source>
</evidence>
<name>A0ABM3EKC7_SALSA</name>
<keyword evidence="4" id="KW-1185">Reference proteome</keyword>
<keyword evidence="2" id="KW-0732">Signal</keyword>
<reference evidence="5" key="1">
    <citation type="submission" date="2025-08" db="UniProtKB">
        <authorList>
            <consortium name="RefSeq"/>
        </authorList>
    </citation>
    <scope>IDENTIFICATION</scope>
</reference>
<dbReference type="PANTHER" id="PTHR15343:SF0">
    <property type="entry name" value="T-CELL ANTIGEN CD7"/>
    <property type="match status" value="1"/>
</dbReference>
<keyword evidence="1" id="KW-1133">Transmembrane helix</keyword>
<accession>A0ABM3EKC7</accession>
<proteinExistence type="predicted"/>